<dbReference type="InterPro" id="IPR006342">
    <property type="entry name" value="FkbM_mtfrase"/>
</dbReference>
<evidence type="ECO:0000313" key="2">
    <source>
        <dbReference type="EMBL" id="MBO3271564.1"/>
    </source>
</evidence>
<dbReference type="GO" id="GO:0032259">
    <property type="term" value="P:methylation"/>
    <property type="evidence" value="ECO:0007669"/>
    <property type="project" value="UniProtKB-KW"/>
</dbReference>
<organism evidence="2 3">
    <name type="scientific">Hymenobacter defluvii</name>
    <dbReference type="NCBI Taxonomy" id="2054411"/>
    <lineage>
        <taxon>Bacteria</taxon>
        <taxon>Pseudomonadati</taxon>
        <taxon>Bacteroidota</taxon>
        <taxon>Cytophagia</taxon>
        <taxon>Cytophagales</taxon>
        <taxon>Hymenobacteraceae</taxon>
        <taxon>Hymenobacter</taxon>
    </lineage>
</organism>
<dbReference type="GO" id="GO:0008168">
    <property type="term" value="F:methyltransferase activity"/>
    <property type="evidence" value="ECO:0007669"/>
    <property type="project" value="UniProtKB-KW"/>
</dbReference>
<dbReference type="Proteomes" id="UP000670527">
    <property type="component" value="Unassembled WGS sequence"/>
</dbReference>
<keyword evidence="3" id="KW-1185">Reference proteome</keyword>
<dbReference type="NCBIfam" id="TIGR01444">
    <property type="entry name" value="fkbM_fam"/>
    <property type="match status" value="1"/>
</dbReference>
<dbReference type="InterPro" id="IPR029063">
    <property type="entry name" value="SAM-dependent_MTases_sf"/>
</dbReference>
<sequence length="279" mass="31998">MLSYFKEKLARYQQKRTFQEYGYEVKRFNIPTIGEVEYAQWQHPFEGEKVMDAESVNFYKLFLREGDLAIDIGAHTGDTSVPMGLAVGKAGCVLAIEPNKYVYKILEKNASLNPTQTNIKPLNFAVTEQNGTFEFNYSDASFCNGGFLSEIENQNHKHAYTLQVTGRNLPDFLHANHEALLSKLALVKVDAEGYDKEIIKSIREILTRWQPFLITECYKRLNEAERFDLFDTVIGLGYSLHRIGDLQGHDRIAITKREDMLKWPHMDMIGIPQGKQLHG</sequence>
<reference evidence="2 3" key="1">
    <citation type="submission" date="2021-03" db="EMBL/GenBank/DDBJ databases">
        <authorList>
            <person name="Kim M.K."/>
        </authorList>
    </citation>
    <scope>NUCLEOTIDE SEQUENCE [LARGE SCALE GENOMIC DNA]</scope>
    <source>
        <strain evidence="2 3">BT507</strain>
    </source>
</reference>
<name>A0ABS3TD51_9BACT</name>
<dbReference type="PANTHER" id="PTHR34203">
    <property type="entry name" value="METHYLTRANSFERASE, FKBM FAMILY PROTEIN"/>
    <property type="match status" value="1"/>
</dbReference>
<dbReference type="RefSeq" id="WP_208307925.1">
    <property type="nucleotide sequence ID" value="NZ_JAGETX010000006.1"/>
</dbReference>
<accession>A0ABS3TD51</accession>
<dbReference type="Pfam" id="PF05050">
    <property type="entry name" value="Methyltransf_21"/>
    <property type="match status" value="1"/>
</dbReference>
<keyword evidence="2" id="KW-0489">Methyltransferase</keyword>
<gene>
    <name evidence="2" type="ORF">J4D97_12940</name>
</gene>
<evidence type="ECO:0000259" key="1">
    <source>
        <dbReference type="Pfam" id="PF05050"/>
    </source>
</evidence>
<keyword evidence="2" id="KW-0808">Transferase</keyword>
<protein>
    <submittedName>
        <fullName evidence="2">FkbM family methyltransferase</fullName>
    </submittedName>
</protein>
<evidence type="ECO:0000313" key="3">
    <source>
        <dbReference type="Proteomes" id="UP000670527"/>
    </source>
</evidence>
<dbReference type="EMBL" id="JAGETX010000006">
    <property type="protein sequence ID" value="MBO3271564.1"/>
    <property type="molecule type" value="Genomic_DNA"/>
</dbReference>
<dbReference type="PANTHER" id="PTHR34203:SF15">
    <property type="entry name" value="SLL1173 PROTEIN"/>
    <property type="match status" value="1"/>
</dbReference>
<dbReference type="Gene3D" id="3.40.50.150">
    <property type="entry name" value="Vaccinia Virus protein VP39"/>
    <property type="match status" value="1"/>
</dbReference>
<dbReference type="SUPFAM" id="SSF53335">
    <property type="entry name" value="S-adenosyl-L-methionine-dependent methyltransferases"/>
    <property type="match status" value="1"/>
</dbReference>
<proteinExistence type="predicted"/>
<dbReference type="InterPro" id="IPR052514">
    <property type="entry name" value="SAM-dependent_MTase"/>
</dbReference>
<comment type="caution">
    <text evidence="2">The sequence shown here is derived from an EMBL/GenBank/DDBJ whole genome shotgun (WGS) entry which is preliminary data.</text>
</comment>
<feature type="domain" description="Methyltransferase FkbM" evidence="1">
    <location>
        <begin position="71"/>
        <end position="223"/>
    </location>
</feature>